<dbReference type="AlphaFoldDB" id="A0A0D7AKW3"/>
<dbReference type="InterPro" id="IPR013087">
    <property type="entry name" value="Znf_C2H2_type"/>
</dbReference>
<proteinExistence type="predicted"/>
<dbReference type="SMART" id="SM00355">
    <property type="entry name" value="ZnF_C2H2"/>
    <property type="match status" value="2"/>
</dbReference>
<dbReference type="EMBL" id="KN881642">
    <property type="protein sequence ID" value="KIY52520.1"/>
    <property type="molecule type" value="Genomic_DNA"/>
</dbReference>
<feature type="compositionally biased region" description="Basic residues" evidence="1">
    <location>
        <begin position="154"/>
        <end position="163"/>
    </location>
</feature>
<sequence length="378" mass="40918">MSDAARGPGLDAELALSALCELQLPRIDGSFSGPSSLNSASWSDGFTVDNQGAGIVSNVPFFSALSEPSVTQKYTDTQSTFDQHLTHSVSQPADFVFYDAFSVPTASGDTTTAPSNGLEQWLVAFLDGVGTADQVTCPRLDLQGQHTPAGHAPHGVRRKRPLRSPRTSVIPFDAAGVACPGPSTLAASKSSSAVTSNFTFVLTNGRCPSSRKRRRQEFADEVREIKKMKPSADAISPLIKEANRDLESISVLLGVEKNCLKISEPCKVNGGEKQGICHFDLRHCADAAAIDDHMRECHGAASSYSCPWKKCSYHTATQAHMSQHLFRHIGHYVQCPFSRCKTTLMDESLGRHIRNKHNGDILAVVEGKKESSQVLKHI</sequence>
<evidence type="ECO:0000256" key="1">
    <source>
        <dbReference type="SAM" id="MobiDB-lite"/>
    </source>
</evidence>
<reference evidence="3 4" key="1">
    <citation type="journal article" date="2015" name="Fungal Genet. Biol.">
        <title>Evolution of novel wood decay mechanisms in Agaricales revealed by the genome sequences of Fistulina hepatica and Cylindrobasidium torrendii.</title>
        <authorList>
            <person name="Floudas D."/>
            <person name="Held B.W."/>
            <person name="Riley R."/>
            <person name="Nagy L.G."/>
            <person name="Koehler G."/>
            <person name="Ransdell A.S."/>
            <person name="Younus H."/>
            <person name="Chow J."/>
            <person name="Chiniquy J."/>
            <person name="Lipzen A."/>
            <person name="Tritt A."/>
            <person name="Sun H."/>
            <person name="Haridas S."/>
            <person name="LaButti K."/>
            <person name="Ohm R.A."/>
            <person name="Kues U."/>
            <person name="Blanchette R.A."/>
            <person name="Grigoriev I.V."/>
            <person name="Minto R.E."/>
            <person name="Hibbett D.S."/>
        </authorList>
    </citation>
    <scope>NUCLEOTIDE SEQUENCE [LARGE SCALE GENOMIC DNA]</scope>
    <source>
        <strain evidence="3 4">ATCC 64428</strain>
    </source>
</reference>
<feature type="domain" description="C2H2-type" evidence="2">
    <location>
        <begin position="304"/>
        <end position="328"/>
    </location>
</feature>
<evidence type="ECO:0000313" key="4">
    <source>
        <dbReference type="Proteomes" id="UP000054144"/>
    </source>
</evidence>
<evidence type="ECO:0000259" key="2">
    <source>
        <dbReference type="SMART" id="SM00355"/>
    </source>
</evidence>
<name>A0A0D7AKW3_9AGAR</name>
<organism evidence="3 4">
    <name type="scientific">Fistulina hepatica ATCC 64428</name>
    <dbReference type="NCBI Taxonomy" id="1128425"/>
    <lineage>
        <taxon>Eukaryota</taxon>
        <taxon>Fungi</taxon>
        <taxon>Dikarya</taxon>
        <taxon>Basidiomycota</taxon>
        <taxon>Agaricomycotina</taxon>
        <taxon>Agaricomycetes</taxon>
        <taxon>Agaricomycetidae</taxon>
        <taxon>Agaricales</taxon>
        <taxon>Fistulinaceae</taxon>
        <taxon>Fistulina</taxon>
    </lineage>
</organism>
<protein>
    <recommendedName>
        <fullName evidence="2">C2H2-type domain-containing protein</fullName>
    </recommendedName>
</protein>
<keyword evidence="4" id="KW-1185">Reference proteome</keyword>
<feature type="region of interest" description="Disordered" evidence="1">
    <location>
        <begin position="144"/>
        <end position="163"/>
    </location>
</feature>
<dbReference type="Proteomes" id="UP000054144">
    <property type="component" value="Unassembled WGS sequence"/>
</dbReference>
<accession>A0A0D7AKW3</accession>
<gene>
    <name evidence="3" type="ORF">FISHEDRAFT_69784</name>
</gene>
<evidence type="ECO:0000313" key="3">
    <source>
        <dbReference type="EMBL" id="KIY52520.1"/>
    </source>
</evidence>
<feature type="domain" description="C2H2-type" evidence="2">
    <location>
        <begin position="333"/>
        <end position="357"/>
    </location>
</feature>